<evidence type="ECO:0000256" key="1">
    <source>
        <dbReference type="ARBA" id="ARBA00004571"/>
    </source>
</evidence>
<dbReference type="InterPro" id="IPR023614">
    <property type="entry name" value="Porin_dom_sf"/>
</dbReference>
<dbReference type="Gene3D" id="2.40.160.10">
    <property type="entry name" value="Porin"/>
    <property type="match status" value="1"/>
</dbReference>
<keyword evidence="3" id="KW-0472">Membrane</keyword>
<feature type="domain" description="Porin" evidence="4">
    <location>
        <begin position="19"/>
        <end position="289"/>
    </location>
</feature>
<dbReference type="InterPro" id="IPR033900">
    <property type="entry name" value="Gram_neg_porin_domain"/>
</dbReference>
<name>A0ABX5WYL1_9GAMM</name>
<dbReference type="SUPFAM" id="SSF56935">
    <property type="entry name" value="Porins"/>
    <property type="match status" value="1"/>
</dbReference>
<keyword evidence="2" id="KW-0732">Signal</keyword>
<dbReference type="Pfam" id="PF13609">
    <property type="entry name" value="Porin_4"/>
    <property type="match status" value="1"/>
</dbReference>
<protein>
    <submittedName>
        <fullName evidence="5">Porin</fullName>
    </submittedName>
</protein>
<dbReference type="PANTHER" id="PTHR34501">
    <property type="entry name" value="PROTEIN YDDL-RELATED"/>
    <property type="match status" value="1"/>
</dbReference>
<gene>
    <name evidence="5" type="ORF">FM037_08760</name>
</gene>
<dbReference type="RefSeq" id="WP_144045681.1">
    <property type="nucleotide sequence ID" value="NZ_CP041614.1"/>
</dbReference>
<evidence type="ECO:0000256" key="2">
    <source>
        <dbReference type="ARBA" id="ARBA00022729"/>
    </source>
</evidence>
<evidence type="ECO:0000313" key="6">
    <source>
        <dbReference type="Proteomes" id="UP000315947"/>
    </source>
</evidence>
<sequence>MRGWIAAEYNYNIDDSPYDLGLNSNASRVFVSGEHSISDSLKLYGKVEYGISYIEKQHKDVDFIERLMYIGISSHFGSVEIGRVWSPFYDIAMYSDTNFSFKDTASGAFFSPVSHIAGFGRSNNSIKYKTSFKLDTSKLFFSALIGDQKGDNVNSRVSINTNYGASIRYKYKGYQVGLAHQIANADGLSNYDDSINATIIGGMFNSDSFLIGGNYTIGKNNQYDMGLSGNLVNSKGIEGSIHFRFSKSYKVYTGYNKLTTKKDLYSTEFVNFGLLKNFNKKIAIYTEYRLDLGTTKTSLFFGDAVSVGLVYFISDYSHYF</sequence>
<dbReference type="CDD" id="cd00342">
    <property type="entry name" value="gram_neg_porins"/>
    <property type="match status" value="1"/>
</dbReference>
<keyword evidence="6" id="KW-1185">Reference proteome</keyword>
<reference evidence="5 6" key="1">
    <citation type="submission" date="2019-07" db="EMBL/GenBank/DDBJ databases">
        <title>Shewanella sp. YLB-06 whole genomic sequence.</title>
        <authorList>
            <person name="Yu L."/>
        </authorList>
    </citation>
    <scope>NUCLEOTIDE SEQUENCE [LARGE SCALE GENOMIC DNA]</scope>
    <source>
        <strain evidence="5 6">YLB-06</strain>
    </source>
</reference>
<organism evidence="5 6">
    <name type="scientific">Shewanella psychropiezotolerans</name>
    <dbReference type="NCBI Taxonomy" id="2593655"/>
    <lineage>
        <taxon>Bacteria</taxon>
        <taxon>Pseudomonadati</taxon>
        <taxon>Pseudomonadota</taxon>
        <taxon>Gammaproteobacteria</taxon>
        <taxon>Alteromonadales</taxon>
        <taxon>Shewanellaceae</taxon>
        <taxon>Shewanella</taxon>
    </lineage>
</organism>
<accession>A0ABX5WYL1</accession>
<evidence type="ECO:0000313" key="5">
    <source>
        <dbReference type="EMBL" id="QDO83302.1"/>
    </source>
</evidence>
<dbReference type="InterPro" id="IPR050298">
    <property type="entry name" value="Gram-neg_bact_OMP"/>
</dbReference>
<dbReference type="Proteomes" id="UP000315947">
    <property type="component" value="Chromosome"/>
</dbReference>
<dbReference type="EMBL" id="CP041614">
    <property type="protein sequence ID" value="QDO83302.1"/>
    <property type="molecule type" value="Genomic_DNA"/>
</dbReference>
<dbReference type="PANTHER" id="PTHR34501:SF2">
    <property type="entry name" value="OUTER MEMBRANE PORIN F-RELATED"/>
    <property type="match status" value="1"/>
</dbReference>
<comment type="subcellular location">
    <subcellularLocation>
        <location evidence="1">Cell outer membrane</location>
        <topology evidence="1">Multi-pass membrane protein</topology>
    </subcellularLocation>
</comment>
<proteinExistence type="predicted"/>
<evidence type="ECO:0000259" key="4">
    <source>
        <dbReference type="Pfam" id="PF13609"/>
    </source>
</evidence>
<evidence type="ECO:0000256" key="3">
    <source>
        <dbReference type="ARBA" id="ARBA00023136"/>
    </source>
</evidence>